<dbReference type="InterPro" id="IPR001207">
    <property type="entry name" value="Transposase_mutator"/>
</dbReference>
<keyword evidence="6" id="KW-0814">Transposable element</keyword>
<dbReference type="STRING" id="1192866.LEP1GSC133_2957"/>
<dbReference type="Proteomes" id="UP000012159">
    <property type="component" value="Unassembled WGS sequence"/>
</dbReference>
<evidence type="ECO:0000256" key="6">
    <source>
        <dbReference type="RuleBase" id="RU365089"/>
    </source>
</evidence>
<dbReference type="GO" id="GO:0004803">
    <property type="term" value="F:transposase activity"/>
    <property type="evidence" value="ECO:0007669"/>
    <property type="project" value="UniProtKB-UniRule"/>
</dbReference>
<comment type="similarity">
    <text evidence="2 6">Belongs to the transposase mutator family.</text>
</comment>
<sequence>MTWVSYKQKKELMIDLKTNYKSPSEEIAKKSLDDFSTKWDSQYPMLSKSWRNNWESVIPFLAYPPNIRKANLESAVKKNLQSLRRLFLSRILITAEAYLNAISIDSA</sequence>
<evidence type="ECO:0000256" key="4">
    <source>
        <dbReference type="ARBA" id="ARBA00023125"/>
    </source>
</evidence>
<dbReference type="GO" id="GO:0003677">
    <property type="term" value="F:DNA binding"/>
    <property type="evidence" value="ECO:0007669"/>
    <property type="project" value="UniProtKB-UniRule"/>
</dbReference>
<evidence type="ECO:0000256" key="2">
    <source>
        <dbReference type="ARBA" id="ARBA00010961"/>
    </source>
</evidence>
<evidence type="ECO:0000256" key="3">
    <source>
        <dbReference type="ARBA" id="ARBA00022578"/>
    </source>
</evidence>
<dbReference type="PANTHER" id="PTHR33217">
    <property type="entry name" value="TRANSPOSASE FOR INSERTION SEQUENCE ELEMENT IS1081"/>
    <property type="match status" value="1"/>
</dbReference>
<gene>
    <name evidence="7" type="ORF">LEP1GSC133_2957</name>
</gene>
<accession>M6WHW1</accession>
<evidence type="ECO:0000313" key="7">
    <source>
        <dbReference type="EMBL" id="EMO64774.1"/>
    </source>
</evidence>
<comment type="caution">
    <text evidence="7">The sequence shown here is derived from an EMBL/GenBank/DDBJ whole genome shotgun (WGS) entry which is preliminary data.</text>
</comment>
<dbReference type="AlphaFoldDB" id="M6WHW1"/>
<keyword evidence="3 6" id="KW-0815">Transposition</keyword>
<dbReference type="PANTHER" id="PTHR33217:SF5">
    <property type="entry name" value="MUTATOR FAMILY TRANSPOSASE"/>
    <property type="match status" value="1"/>
</dbReference>
<comment type="function">
    <text evidence="1 6">Required for the transposition of the insertion element.</text>
</comment>
<dbReference type="Pfam" id="PF00872">
    <property type="entry name" value="Transposase_mut"/>
    <property type="match status" value="1"/>
</dbReference>
<organism evidence="7 8">
    <name type="scientific">Leptospira borgpetersenii serovar Pomona str. 200901868</name>
    <dbReference type="NCBI Taxonomy" id="1192866"/>
    <lineage>
        <taxon>Bacteria</taxon>
        <taxon>Pseudomonadati</taxon>
        <taxon>Spirochaetota</taxon>
        <taxon>Spirochaetia</taxon>
        <taxon>Leptospirales</taxon>
        <taxon>Leptospiraceae</taxon>
        <taxon>Leptospira</taxon>
    </lineage>
</organism>
<evidence type="ECO:0000313" key="8">
    <source>
        <dbReference type="Proteomes" id="UP000012159"/>
    </source>
</evidence>
<keyword evidence="4 6" id="KW-0238">DNA-binding</keyword>
<dbReference type="GO" id="GO:0006313">
    <property type="term" value="P:DNA transposition"/>
    <property type="evidence" value="ECO:0007669"/>
    <property type="project" value="UniProtKB-UniRule"/>
</dbReference>
<keyword evidence="5 6" id="KW-0233">DNA recombination</keyword>
<name>M6WHW1_LEPBO</name>
<protein>
    <recommendedName>
        <fullName evidence="6">Mutator family transposase</fullName>
    </recommendedName>
</protein>
<reference evidence="7 8" key="1">
    <citation type="submission" date="2013-01" db="EMBL/GenBank/DDBJ databases">
        <authorList>
            <person name="Harkins D.M."/>
            <person name="Durkin A.S."/>
            <person name="Brinkac L.M."/>
            <person name="Haft D.H."/>
            <person name="Selengut J.D."/>
            <person name="Sanka R."/>
            <person name="DePew J."/>
            <person name="Purushe J."/>
            <person name="Picardeau M."/>
            <person name="Werts C."/>
            <person name="Goarant C."/>
            <person name="Vinetz J.M."/>
            <person name="Sutton G.G."/>
            <person name="Nierman W.C."/>
            <person name="Fouts D.E."/>
        </authorList>
    </citation>
    <scope>NUCLEOTIDE SEQUENCE [LARGE SCALE GENOMIC DNA]</scope>
    <source>
        <strain evidence="7 8">200901868</strain>
    </source>
</reference>
<proteinExistence type="inferred from homology"/>
<evidence type="ECO:0000256" key="5">
    <source>
        <dbReference type="ARBA" id="ARBA00023172"/>
    </source>
</evidence>
<dbReference type="EMBL" id="AKWF02000023">
    <property type="protein sequence ID" value="EMO64774.1"/>
    <property type="molecule type" value="Genomic_DNA"/>
</dbReference>
<evidence type="ECO:0000256" key="1">
    <source>
        <dbReference type="ARBA" id="ARBA00002190"/>
    </source>
</evidence>